<sequence length="190" mass="22045">MSEQQIIFNEQGNPSQNQKKIMEKYKGQYKDDYVYEKLRSANLLIFEGYRTSYIEKEIKCLEEAYIQQGVINQEIVIVINGDQQETIKNKTSTPQLQGVIEKEESEMNNTGGLDFVYPNGATLIVKDKAFSILSTGPMSYLRERSIMASEKCKLVVIESTDIFNDDYFEKMIIKTFQIFCLILFLLRSRI</sequence>
<organism evidence="2 3">
    <name type="scientific">Paramecium sonneborni</name>
    <dbReference type="NCBI Taxonomy" id="65129"/>
    <lineage>
        <taxon>Eukaryota</taxon>
        <taxon>Sar</taxon>
        <taxon>Alveolata</taxon>
        <taxon>Ciliophora</taxon>
        <taxon>Intramacronucleata</taxon>
        <taxon>Oligohymenophorea</taxon>
        <taxon>Peniculida</taxon>
        <taxon>Parameciidae</taxon>
        <taxon>Paramecium</taxon>
    </lineage>
</organism>
<proteinExistence type="predicted"/>
<dbReference type="OrthoDB" id="10259368at2759"/>
<evidence type="ECO:0000313" key="2">
    <source>
        <dbReference type="EMBL" id="CAD8103123.1"/>
    </source>
</evidence>
<gene>
    <name evidence="2" type="ORF">PSON_ATCC_30995.1.T0790140</name>
</gene>
<dbReference type="InterPro" id="IPR039975">
    <property type="entry name" value="IFT52"/>
</dbReference>
<dbReference type="GO" id="GO:0060271">
    <property type="term" value="P:cilium assembly"/>
    <property type="evidence" value="ECO:0007669"/>
    <property type="project" value="TreeGrafter"/>
</dbReference>
<dbReference type="GO" id="GO:0030992">
    <property type="term" value="C:intraciliary transport particle B"/>
    <property type="evidence" value="ECO:0007669"/>
    <property type="project" value="TreeGrafter"/>
</dbReference>
<dbReference type="GO" id="GO:0005929">
    <property type="term" value="C:cilium"/>
    <property type="evidence" value="ECO:0007669"/>
    <property type="project" value="TreeGrafter"/>
</dbReference>
<evidence type="ECO:0000313" key="3">
    <source>
        <dbReference type="Proteomes" id="UP000692954"/>
    </source>
</evidence>
<dbReference type="GO" id="GO:0042073">
    <property type="term" value="P:intraciliary transport"/>
    <property type="evidence" value="ECO:0007669"/>
    <property type="project" value="TreeGrafter"/>
</dbReference>
<dbReference type="GO" id="GO:0005814">
    <property type="term" value="C:centriole"/>
    <property type="evidence" value="ECO:0007669"/>
    <property type="project" value="TreeGrafter"/>
</dbReference>
<evidence type="ECO:0000259" key="1">
    <source>
        <dbReference type="Pfam" id="PF23355"/>
    </source>
</evidence>
<dbReference type="EMBL" id="CAJJDN010000079">
    <property type="protein sequence ID" value="CAD8103123.1"/>
    <property type="molecule type" value="Genomic_DNA"/>
</dbReference>
<accession>A0A8S1PJZ7</accession>
<dbReference type="Proteomes" id="UP000692954">
    <property type="component" value="Unassembled WGS sequence"/>
</dbReference>
<comment type="caution">
    <text evidence="2">The sequence shown here is derived from an EMBL/GenBank/DDBJ whole genome shotgun (WGS) entry which is preliminary data.</text>
</comment>
<dbReference type="AlphaFoldDB" id="A0A8S1PJZ7"/>
<dbReference type="PANTHER" id="PTHR12969">
    <property type="entry name" value="NGD5/OSM-6/IFT52"/>
    <property type="match status" value="1"/>
</dbReference>
<dbReference type="InterPro" id="IPR055458">
    <property type="entry name" value="IFT52_GIFT"/>
</dbReference>
<feature type="domain" description="IFT52 GIFT" evidence="1">
    <location>
        <begin position="63"/>
        <end position="170"/>
    </location>
</feature>
<dbReference type="PANTHER" id="PTHR12969:SF7">
    <property type="entry name" value="INTRAFLAGELLAR TRANSPORT PROTEIN 52 HOMOLOG"/>
    <property type="match status" value="1"/>
</dbReference>
<keyword evidence="3" id="KW-1185">Reference proteome</keyword>
<dbReference type="Pfam" id="PF23355">
    <property type="entry name" value="IFT52_GIFT"/>
    <property type="match status" value="1"/>
</dbReference>
<name>A0A8S1PJZ7_9CILI</name>
<protein>
    <recommendedName>
        <fullName evidence="1">IFT52 GIFT domain-containing protein</fullName>
    </recommendedName>
</protein>
<reference evidence="2" key="1">
    <citation type="submission" date="2021-01" db="EMBL/GenBank/DDBJ databases">
        <authorList>
            <consortium name="Genoscope - CEA"/>
            <person name="William W."/>
        </authorList>
    </citation>
    <scope>NUCLEOTIDE SEQUENCE</scope>
</reference>